<dbReference type="InterPro" id="IPR000742">
    <property type="entry name" value="EGF"/>
</dbReference>
<evidence type="ECO:0000313" key="5">
    <source>
        <dbReference type="EMBL" id="KAK5583908.1"/>
    </source>
</evidence>
<dbReference type="PROSITE" id="PS00022">
    <property type="entry name" value="EGF_1"/>
    <property type="match status" value="2"/>
</dbReference>
<dbReference type="PANTHER" id="PTHR24032">
    <property type="entry name" value="EGF-LIKE DOMAIN-CONTAINING PROTEIN-RELATED-RELATED"/>
    <property type="match status" value="1"/>
</dbReference>
<keyword evidence="3" id="KW-0732">Signal</keyword>
<comment type="caution">
    <text evidence="1">Lacks conserved residue(s) required for the propagation of feature annotation.</text>
</comment>
<evidence type="ECO:0000259" key="4">
    <source>
        <dbReference type="PROSITE" id="PS50026"/>
    </source>
</evidence>
<dbReference type="Pfam" id="PF24141">
    <property type="entry name" value="LRR_ComC"/>
    <property type="match status" value="1"/>
</dbReference>
<feature type="domain" description="EGF-like" evidence="4">
    <location>
        <begin position="551"/>
        <end position="584"/>
    </location>
</feature>
<evidence type="ECO:0000256" key="1">
    <source>
        <dbReference type="PROSITE-ProRule" id="PRU00076"/>
    </source>
</evidence>
<dbReference type="InterPro" id="IPR054484">
    <property type="entry name" value="ComC_SSD"/>
</dbReference>
<keyword evidence="2" id="KW-0812">Transmembrane</keyword>
<accession>A0AAN7UL53</accession>
<keyword evidence="2" id="KW-1133">Transmembrane helix</keyword>
<dbReference type="PROSITE" id="PS50026">
    <property type="entry name" value="EGF_3"/>
    <property type="match status" value="1"/>
</dbReference>
<keyword evidence="1" id="KW-0245">EGF-like domain</keyword>
<feature type="signal peptide" evidence="3">
    <location>
        <begin position="1"/>
        <end position="18"/>
    </location>
</feature>
<name>A0AAN7UL53_9MYCE</name>
<feature type="chain" id="PRO_5042958028" description="EGF-like domain-containing protein" evidence="3">
    <location>
        <begin position="19"/>
        <end position="999"/>
    </location>
</feature>
<organism evidence="5 6">
    <name type="scientific">Dictyostelium firmibasis</name>
    <dbReference type="NCBI Taxonomy" id="79012"/>
    <lineage>
        <taxon>Eukaryota</taxon>
        <taxon>Amoebozoa</taxon>
        <taxon>Evosea</taxon>
        <taxon>Eumycetozoa</taxon>
        <taxon>Dictyostelia</taxon>
        <taxon>Dictyosteliales</taxon>
        <taxon>Dictyosteliaceae</taxon>
        <taxon>Dictyostelium</taxon>
    </lineage>
</organism>
<dbReference type="Pfam" id="PF22933">
    <property type="entry name" value="ComC_SSD"/>
    <property type="match status" value="1"/>
</dbReference>
<dbReference type="InterPro" id="IPR057013">
    <property type="entry name" value="LRR_ComC"/>
</dbReference>
<reference evidence="5 6" key="1">
    <citation type="submission" date="2023-11" db="EMBL/GenBank/DDBJ databases">
        <title>Dfirmibasis_genome.</title>
        <authorList>
            <person name="Edelbroek B."/>
            <person name="Kjellin J."/>
            <person name="Jerlstrom-Hultqvist J."/>
            <person name="Soderbom F."/>
        </authorList>
    </citation>
    <scope>NUCLEOTIDE SEQUENCE [LARGE SCALE GENOMIC DNA]</scope>
    <source>
        <strain evidence="5 6">TNS-C-14</strain>
    </source>
</reference>
<dbReference type="PANTHER" id="PTHR24032:SF13">
    <property type="entry name" value="EGF-LIKE DOMAIN-CONTAINING PROTEIN"/>
    <property type="match status" value="1"/>
</dbReference>
<evidence type="ECO:0000256" key="2">
    <source>
        <dbReference type="SAM" id="Phobius"/>
    </source>
</evidence>
<gene>
    <name evidence="5" type="ORF">RB653_005513</name>
</gene>
<dbReference type="InterPro" id="IPR053331">
    <property type="entry name" value="EGF-like_comC"/>
</dbReference>
<sequence length="999" mass="111073">MFKFIYLFLIIFILKVKSDLESGEEENLKKLFQNLDFQSGQINCNLTNLEYYFNCIKISGENYVLSLKLNIKNSYTILASDIDKFSNMEQLSLTNASVSSDILKGDYKSLSSISFINPKNINNLFSSSVSSSITNIFIESELSIDFSEFSNSTNNSILNLNFKGKLSKPNSIINLTNFSVLETLILADVSNDFILNEEVPLNLPQTLKNFTLSGGKFSGSAAKNFLYNNSKIESLVFVHNSIESNFEEWINVDFKYLDISNNKFFGSVGASWCNTILIVSNNNLGGVLPSCFTCHMNNVTIYNWFKEGNQFTNISPFPVCSSLIPNLKKGINNDTLVLYGKDLGFSAENILIKDSSILFSNEGSIPSILFIANITGKILPKYFVLHFFSASGKYLVSLEKIAPIVDLITLSENKDILTLTFLGTYFNYNKSSINILVGKYQCNVTSAIFDSVKCWINKKLYNTEVSVPITINVDDYSEDKLMQLTTIVIAYLDQTTHIEKCQTLCGTGQLCNTIIGECITRCPKNCSGAGSCNLHFGECSCKENRLFSDCSGYECTSKCENDSPCDNSIGNCKCVTNYQGSNCTIPSQYITSVIPCSIKGGEVTLIGWFGNENDGTHTLTSYIVKVGSLFCGVTSINQTTIKCSLGEGTGTKNIIIINSNYPDAKFNGIGFFNYQNPIKSCPNSCTSQKNGNCNINNGDCQCNDQYTGFDCSELKLVTTPSTNSTIDTSGNATLTNQNTSYDISIIELNEMSFDGSIVISYPLNKNWSYVGKNLTDSNIFMFSQKLINNKGTINYTIEEVKIKDKSFTFGSTLFTVEKGSIKITILVKDYEYRSTLNTLQLVILLAAQPNSIKDCNYKESSIDTSNINNQQLSNYIQISKDSKKLIGRFLNQVISDSKITFMSSSIINNNENSSITLGLNLPHCNECLIDPDFSVLVSQDYKDSCDEYSNLKWILPVAVVVPVVCCAFIIIVACIVYRKNRIGIKIMNSKLRTLKKRKH</sequence>
<evidence type="ECO:0000313" key="6">
    <source>
        <dbReference type="Proteomes" id="UP001344447"/>
    </source>
</evidence>
<feature type="transmembrane region" description="Helical" evidence="2">
    <location>
        <begin position="953"/>
        <end position="977"/>
    </location>
</feature>
<keyword evidence="6" id="KW-1185">Reference proteome</keyword>
<comment type="caution">
    <text evidence="5">The sequence shown here is derived from an EMBL/GenBank/DDBJ whole genome shotgun (WGS) entry which is preliminary data.</text>
</comment>
<keyword evidence="2" id="KW-0472">Membrane</keyword>
<feature type="disulfide bond" evidence="1">
    <location>
        <begin position="555"/>
        <end position="565"/>
    </location>
</feature>
<feature type="disulfide bond" evidence="1">
    <location>
        <begin position="574"/>
        <end position="583"/>
    </location>
</feature>
<evidence type="ECO:0000256" key="3">
    <source>
        <dbReference type="SAM" id="SignalP"/>
    </source>
</evidence>
<dbReference type="EMBL" id="JAVFKY010000001">
    <property type="protein sequence ID" value="KAK5583908.1"/>
    <property type="molecule type" value="Genomic_DNA"/>
</dbReference>
<dbReference type="Proteomes" id="UP001344447">
    <property type="component" value="Unassembled WGS sequence"/>
</dbReference>
<protein>
    <recommendedName>
        <fullName evidence="4">EGF-like domain-containing protein</fullName>
    </recommendedName>
</protein>
<keyword evidence="1" id="KW-1015">Disulfide bond</keyword>
<proteinExistence type="predicted"/>
<dbReference type="AlphaFoldDB" id="A0AAN7UL53"/>